<dbReference type="InterPro" id="IPR032675">
    <property type="entry name" value="LRR_dom_sf"/>
</dbReference>
<dbReference type="OrthoDB" id="612216at2759"/>
<proteinExistence type="predicted"/>
<dbReference type="Pfam" id="PF24758">
    <property type="entry name" value="LRR_At5g56370"/>
    <property type="match status" value="1"/>
</dbReference>
<dbReference type="SMART" id="SM00579">
    <property type="entry name" value="FBD"/>
    <property type="match status" value="1"/>
</dbReference>
<evidence type="ECO:0000259" key="1">
    <source>
        <dbReference type="SMART" id="SM00579"/>
    </source>
</evidence>
<name>A0A6D2IH93_9BRAS</name>
<dbReference type="PANTHER" id="PTHR31900">
    <property type="entry name" value="F-BOX/RNI SUPERFAMILY PROTEIN-RELATED"/>
    <property type="match status" value="1"/>
</dbReference>
<dbReference type="Proteomes" id="UP000467841">
    <property type="component" value="Unassembled WGS sequence"/>
</dbReference>
<dbReference type="Pfam" id="PF08387">
    <property type="entry name" value="FBD"/>
    <property type="match status" value="1"/>
</dbReference>
<protein>
    <recommendedName>
        <fullName evidence="1">FBD domain-containing protein</fullName>
    </recommendedName>
</protein>
<feature type="domain" description="FBD" evidence="1">
    <location>
        <begin position="216"/>
        <end position="287"/>
    </location>
</feature>
<keyword evidence="3" id="KW-1185">Reference proteome</keyword>
<comment type="caution">
    <text evidence="2">The sequence shown here is derived from an EMBL/GenBank/DDBJ whole genome shotgun (WGS) entry which is preliminary data.</text>
</comment>
<dbReference type="EMBL" id="CACVBM020001060">
    <property type="protein sequence ID" value="CAA7027705.1"/>
    <property type="molecule type" value="Genomic_DNA"/>
</dbReference>
<evidence type="ECO:0000313" key="2">
    <source>
        <dbReference type="EMBL" id="CAA7027705.1"/>
    </source>
</evidence>
<organism evidence="2 3">
    <name type="scientific">Microthlaspi erraticum</name>
    <dbReference type="NCBI Taxonomy" id="1685480"/>
    <lineage>
        <taxon>Eukaryota</taxon>
        <taxon>Viridiplantae</taxon>
        <taxon>Streptophyta</taxon>
        <taxon>Embryophyta</taxon>
        <taxon>Tracheophyta</taxon>
        <taxon>Spermatophyta</taxon>
        <taxon>Magnoliopsida</taxon>
        <taxon>eudicotyledons</taxon>
        <taxon>Gunneridae</taxon>
        <taxon>Pentapetalae</taxon>
        <taxon>rosids</taxon>
        <taxon>malvids</taxon>
        <taxon>Brassicales</taxon>
        <taxon>Brassicaceae</taxon>
        <taxon>Coluteocarpeae</taxon>
        <taxon>Microthlaspi</taxon>
    </lineage>
</organism>
<dbReference type="PANTHER" id="PTHR31900:SF25">
    <property type="entry name" value="FBD DOMAIN-CONTAINING PROTEIN"/>
    <property type="match status" value="1"/>
</dbReference>
<sequence length="287" mass="32937">MKLEHNVYGSDACLESLISSCPVLEDLSLVRMVTDHLKVVRVCSQTLTRFNVDYMFGEDDDYVDDYEKQGSGVFVDAPRLEYVKWQDDMSESKVLTNPASLAKVNLVYVFNESDVADVVDLPRRNMVRNFFTSISRVSDMKISGSTVEFFCYNVEHDPWPKFRNLSCLKVTFTLLTLDMMTKLLKSFPNLKHLILVLDFDHPSEDNELIRLSSVPRCLVSSLECVEIKYFSGGPAKMEVARYFVENSAFLKKLVLHFRCSMLQEGFNILMDLLALPRRSSQCRIIVC</sequence>
<dbReference type="InterPro" id="IPR050232">
    <property type="entry name" value="FBL13/AtMIF1-like"/>
</dbReference>
<dbReference type="InterPro" id="IPR006566">
    <property type="entry name" value="FBD"/>
</dbReference>
<evidence type="ECO:0000313" key="3">
    <source>
        <dbReference type="Proteomes" id="UP000467841"/>
    </source>
</evidence>
<dbReference type="InterPro" id="IPR055411">
    <property type="entry name" value="LRR_FXL15/At3g58940/PEG3-like"/>
</dbReference>
<dbReference type="AlphaFoldDB" id="A0A6D2IH93"/>
<gene>
    <name evidence="2" type="ORF">MERR_LOCUS14940</name>
</gene>
<accession>A0A6D2IH93</accession>
<dbReference type="Gene3D" id="3.80.10.10">
    <property type="entry name" value="Ribonuclease Inhibitor"/>
    <property type="match status" value="1"/>
</dbReference>
<reference evidence="2" key="1">
    <citation type="submission" date="2020-01" db="EMBL/GenBank/DDBJ databases">
        <authorList>
            <person name="Mishra B."/>
        </authorList>
    </citation>
    <scope>NUCLEOTIDE SEQUENCE [LARGE SCALE GENOMIC DNA]</scope>
</reference>